<organism evidence="1 2">
    <name type="scientific">Dreissena polymorpha</name>
    <name type="common">Zebra mussel</name>
    <name type="synonym">Mytilus polymorpha</name>
    <dbReference type="NCBI Taxonomy" id="45954"/>
    <lineage>
        <taxon>Eukaryota</taxon>
        <taxon>Metazoa</taxon>
        <taxon>Spiralia</taxon>
        <taxon>Lophotrochozoa</taxon>
        <taxon>Mollusca</taxon>
        <taxon>Bivalvia</taxon>
        <taxon>Autobranchia</taxon>
        <taxon>Heteroconchia</taxon>
        <taxon>Euheterodonta</taxon>
        <taxon>Imparidentia</taxon>
        <taxon>Neoheterodontei</taxon>
        <taxon>Myida</taxon>
        <taxon>Dreissenoidea</taxon>
        <taxon>Dreissenidae</taxon>
        <taxon>Dreissena</taxon>
    </lineage>
</organism>
<evidence type="ECO:0000313" key="1">
    <source>
        <dbReference type="EMBL" id="KAH3776437.1"/>
    </source>
</evidence>
<proteinExistence type="predicted"/>
<reference evidence="1" key="1">
    <citation type="journal article" date="2019" name="bioRxiv">
        <title>The Genome of the Zebra Mussel, Dreissena polymorpha: A Resource for Invasive Species Research.</title>
        <authorList>
            <person name="McCartney M.A."/>
            <person name="Auch B."/>
            <person name="Kono T."/>
            <person name="Mallez S."/>
            <person name="Zhang Y."/>
            <person name="Obille A."/>
            <person name="Becker A."/>
            <person name="Abrahante J.E."/>
            <person name="Garbe J."/>
            <person name="Badalamenti J.P."/>
            <person name="Herman A."/>
            <person name="Mangelson H."/>
            <person name="Liachko I."/>
            <person name="Sullivan S."/>
            <person name="Sone E.D."/>
            <person name="Koren S."/>
            <person name="Silverstein K.A.T."/>
            <person name="Beckman K.B."/>
            <person name="Gohl D.M."/>
        </authorList>
    </citation>
    <scope>NUCLEOTIDE SEQUENCE</scope>
    <source>
        <strain evidence="1">Duluth1</strain>
        <tissue evidence="1">Whole animal</tissue>
    </source>
</reference>
<dbReference type="AlphaFoldDB" id="A0A9D4IKX5"/>
<keyword evidence="2" id="KW-1185">Reference proteome</keyword>
<accession>A0A9D4IKX5</accession>
<dbReference type="Proteomes" id="UP000828390">
    <property type="component" value="Unassembled WGS sequence"/>
</dbReference>
<comment type="caution">
    <text evidence="1">The sequence shown here is derived from an EMBL/GenBank/DDBJ whole genome shotgun (WGS) entry which is preliminary data.</text>
</comment>
<sequence length="76" mass="8604">MRKSAKLLAQGLRGSICTRIHQSEKSLQLVGDKRKRLVGTKEHLLATLLGRKLDSCREDICRCLWSQTGQPVDDRT</sequence>
<dbReference type="EMBL" id="JAIWYP010000009">
    <property type="protein sequence ID" value="KAH3776437.1"/>
    <property type="molecule type" value="Genomic_DNA"/>
</dbReference>
<evidence type="ECO:0000313" key="2">
    <source>
        <dbReference type="Proteomes" id="UP000828390"/>
    </source>
</evidence>
<gene>
    <name evidence="1" type="ORF">DPMN_177862</name>
</gene>
<name>A0A9D4IKX5_DREPO</name>
<reference evidence="1" key="2">
    <citation type="submission" date="2020-11" db="EMBL/GenBank/DDBJ databases">
        <authorList>
            <person name="McCartney M.A."/>
            <person name="Auch B."/>
            <person name="Kono T."/>
            <person name="Mallez S."/>
            <person name="Becker A."/>
            <person name="Gohl D.M."/>
            <person name="Silverstein K.A.T."/>
            <person name="Koren S."/>
            <person name="Bechman K.B."/>
            <person name="Herman A."/>
            <person name="Abrahante J.E."/>
            <person name="Garbe J."/>
        </authorList>
    </citation>
    <scope>NUCLEOTIDE SEQUENCE</scope>
    <source>
        <strain evidence="1">Duluth1</strain>
        <tissue evidence="1">Whole animal</tissue>
    </source>
</reference>
<protein>
    <submittedName>
        <fullName evidence="1">Uncharacterized protein</fullName>
    </submittedName>
</protein>